<dbReference type="EMBL" id="JNUP01000003">
    <property type="protein sequence ID" value="KGE73713.1"/>
    <property type="molecule type" value="Genomic_DNA"/>
</dbReference>
<accession>A0A098R222</accession>
<gene>
    <name evidence="1" type="ORF">DC28_00305</name>
</gene>
<protein>
    <recommendedName>
        <fullName evidence="3">Lipoprotein</fullName>
    </recommendedName>
</protein>
<evidence type="ECO:0008006" key="3">
    <source>
        <dbReference type="Google" id="ProtNLM"/>
    </source>
</evidence>
<comment type="caution">
    <text evidence="1">The sequence shown here is derived from an EMBL/GenBank/DDBJ whole genome shotgun (WGS) entry which is preliminary data.</text>
</comment>
<dbReference type="AlphaFoldDB" id="A0A098R222"/>
<evidence type="ECO:0000313" key="1">
    <source>
        <dbReference type="EMBL" id="KGE73713.1"/>
    </source>
</evidence>
<organism evidence="1 2">
    <name type="scientific">Spirochaeta lutea</name>
    <dbReference type="NCBI Taxonomy" id="1480694"/>
    <lineage>
        <taxon>Bacteria</taxon>
        <taxon>Pseudomonadati</taxon>
        <taxon>Spirochaetota</taxon>
        <taxon>Spirochaetia</taxon>
        <taxon>Spirochaetales</taxon>
        <taxon>Spirochaetaceae</taxon>
        <taxon>Spirochaeta</taxon>
    </lineage>
</organism>
<dbReference type="STRING" id="1480694.DC28_00305"/>
<dbReference type="PROSITE" id="PS51257">
    <property type="entry name" value="PROKAR_LIPOPROTEIN"/>
    <property type="match status" value="1"/>
</dbReference>
<name>A0A098R222_9SPIO</name>
<dbReference type="Proteomes" id="UP000029692">
    <property type="component" value="Unassembled WGS sequence"/>
</dbReference>
<proteinExistence type="predicted"/>
<evidence type="ECO:0000313" key="2">
    <source>
        <dbReference type="Proteomes" id="UP000029692"/>
    </source>
</evidence>
<sequence>MKNKQHRWLGIQVFSTVLFVVLAGCTYGPQGVFAGLELEKSVTTIDKSGLSESMSPSAFAYTAHVEAVAGPALFLRQPTDSNTSPDVQNPWESIEVGAAGTDSTLTVETVFALATVDSYLYVAASLSDGSKALYYTDTSSFSWDDKGILTNDDAIEWETVDIASFGQGTLEGLIGVGERVFFWTTDSSSSTQHLFSVVANGAPVEQAIPGLSSSLTGLDGYYDQNADEYWFASTSQVFGGQLGSLGLDSNFPGLTIGEGPEAGDRLVFLEAVGSDAAIAGSKLGRLYLRENGTTWFTMVENDNSVLSFVNNPGDIDAAYLSVATNSAFYDTDIRSNTLFLATEEGYDLITFNITEKTLSYFDGSTQTEFSNQNSAAFWSAPVRKLVYNTIASRMYVLSVGHGLWTSVMNEDGYLEWEWLKD</sequence>
<keyword evidence="2" id="KW-1185">Reference proteome</keyword>
<reference evidence="1 2" key="1">
    <citation type="submission" date="2014-05" db="EMBL/GenBank/DDBJ databases">
        <title>De novo Genome Sequence of Spirocheata sp.</title>
        <authorList>
            <person name="Shivani Y."/>
            <person name="Subhash Y."/>
            <person name="Tushar L."/>
            <person name="Sasikala C."/>
            <person name="Ramana C.V."/>
        </authorList>
    </citation>
    <scope>NUCLEOTIDE SEQUENCE [LARGE SCALE GENOMIC DNA]</scope>
    <source>
        <strain evidence="1 2">JC230</strain>
    </source>
</reference>
<dbReference type="RefSeq" id="WP_037544637.1">
    <property type="nucleotide sequence ID" value="NZ_JNUP01000003.1"/>
</dbReference>